<dbReference type="RefSeq" id="WP_279249321.1">
    <property type="nucleotide sequence ID" value="NZ_SHNO01000001.1"/>
</dbReference>
<dbReference type="Proteomes" id="UP001143304">
    <property type="component" value="Unassembled WGS sequence"/>
</dbReference>
<proteinExistence type="inferred from homology"/>
<reference evidence="6" key="1">
    <citation type="submission" date="2019-02" db="EMBL/GenBank/DDBJ databases">
        <authorList>
            <person name="Li S.-H."/>
        </authorList>
    </citation>
    <scope>NUCLEOTIDE SEQUENCE</scope>
    <source>
        <strain evidence="6">IMCC11814</strain>
    </source>
</reference>
<dbReference type="CDD" id="cd16027">
    <property type="entry name" value="SGSH"/>
    <property type="match status" value="1"/>
</dbReference>
<dbReference type="Gene3D" id="3.40.720.10">
    <property type="entry name" value="Alkaline Phosphatase, subunit A"/>
    <property type="match status" value="1"/>
</dbReference>
<dbReference type="SUPFAM" id="SSF53649">
    <property type="entry name" value="Alkaline phosphatase-like"/>
    <property type="match status" value="1"/>
</dbReference>
<dbReference type="EMBL" id="SHNO01000001">
    <property type="protein sequence ID" value="MCX2977607.1"/>
    <property type="molecule type" value="Genomic_DNA"/>
</dbReference>
<comment type="caution">
    <text evidence="6">The sequence shown here is derived from an EMBL/GenBank/DDBJ whole genome shotgun (WGS) entry which is preliminary data.</text>
</comment>
<dbReference type="InterPro" id="IPR000917">
    <property type="entry name" value="Sulfatase_N"/>
</dbReference>
<keyword evidence="2" id="KW-0378">Hydrolase</keyword>
<evidence type="ECO:0000256" key="2">
    <source>
        <dbReference type="ARBA" id="ARBA00022801"/>
    </source>
</evidence>
<dbReference type="InterPro" id="IPR050738">
    <property type="entry name" value="Sulfatase"/>
</dbReference>
<evidence type="ECO:0000256" key="3">
    <source>
        <dbReference type="SAM" id="MobiDB-lite"/>
    </source>
</evidence>
<feature type="domain" description="Sulfatase N-terminal" evidence="5">
    <location>
        <begin position="34"/>
        <end position="323"/>
    </location>
</feature>
<evidence type="ECO:0000313" key="7">
    <source>
        <dbReference type="Proteomes" id="UP001143304"/>
    </source>
</evidence>
<feature type="region of interest" description="Disordered" evidence="3">
    <location>
        <begin position="515"/>
        <end position="536"/>
    </location>
</feature>
<evidence type="ECO:0000256" key="4">
    <source>
        <dbReference type="SAM" id="SignalP"/>
    </source>
</evidence>
<accession>A0ABT3T5P1</accession>
<dbReference type="PANTHER" id="PTHR42693:SF53">
    <property type="entry name" value="ENDO-4-O-SULFATASE"/>
    <property type="match status" value="1"/>
</dbReference>
<dbReference type="Pfam" id="PF00884">
    <property type="entry name" value="Sulfatase"/>
    <property type="match status" value="1"/>
</dbReference>
<gene>
    <name evidence="6" type="ORF">EYC82_09600</name>
</gene>
<feature type="compositionally biased region" description="Polar residues" evidence="3">
    <location>
        <begin position="527"/>
        <end position="536"/>
    </location>
</feature>
<dbReference type="PANTHER" id="PTHR42693">
    <property type="entry name" value="ARYLSULFATASE FAMILY MEMBER"/>
    <property type="match status" value="1"/>
</dbReference>
<sequence length="536" mass="59545">MAHTFKNPTRRVSAGLMAACLILLANNLCAAALPNILLITVDDMSADSVGAFGSSVADTTPHIDQLAAEGLRFTQAHVQVANCMPSRNVMWSGRYPHTSRVEGFYHIWDADYPTLSSLFHKAGYFTAIRGKVRNSTPYVPYRWDKVLDATHHRKNPASYGVSTLEGIRAARAAKKPFVLLINISDPHVPFYGLDKHGSPIMDGFVPSRVYRPEEVAVPGFLIDDPAVREELAHYYSSVRRADDAVGYVLNALEESGEAESTLVMFISDHGMPFPFAKTQLYHQSTRTPLVFRWPGKIAPGQVDTKHMVSAVDILPSLLDAADIDLPAGLQGRSFLPLLEGGEQTGWNYVIKEYNENSVGQRAPMRAIQDARYLYIFNPWSDGKRKMSSATRNTQTYKRMLQLSTGVEELADRIHLLQYRVTEELYDVQVDPDCLVNLIADPDYAIEVKRLRGALAAWMRDTDDPVLTALLHRDDPQFLARFMSGVDEARSEMIEERKADRQRVLAEAIGRALLKKQAASGQAPPEAGQSSSESGLP</sequence>
<feature type="signal peptide" evidence="4">
    <location>
        <begin position="1"/>
        <end position="30"/>
    </location>
</feature>
<evidence type="ECO:0000256" key="1">
    <source>
        <dbReference type="ARBA" id="ARBA00008779"/>
    </source>
</evidence>
<organism evidence="6 7">
    <name type="scientific">Candidatus Marimicrobium litorale</name>
    <dbReference type="NCBI Taxonomy" id="2518991"/>
    <lineage>
        <taxon>Bacteria</taxon>
        <taxon>Pseudomonadati</taxon>
        <taxon>Pseudomonadota</taxon>
        <taxon>Gammaproteobacteria</taxon>
        <taxon>Cellvibrionales</taxon>
        <taxon>Halieaceae</taxon>
        <taxon>Marimicrobium</taxon>
    </lineage>
</organism>
<protein>
    <submittedName>
        <fullName evidence="6">Heparan N-sulfatase</fullName>
    </submittedName>
</protein>
<evidence type="ECO:0000313" key="6">
    <source>
        <dbReference type="EMBL" id="MCX2977607.1"/>
    </source>
</evidence>
<evidence type="ECO:0000259" key="5">
    <source>
        <dbReference type="Pfam" id="PF00884"/>
    </source>
</evidence>
<feature type="chain" id="PRO_5045053186" evidence="4">
    <location>
        <begin position="31"/>
        <end position="536"/>
    </location>
</feature>
<comment type="similarity">
    <text evidence="1">Belongs to the sulfatase family.</text>
</comment>
<name>A0ABT3T5P1_9GAMM</name>
<dbReference type="InterPro" id="IPR017850">
    <property type="entry name" value="Alkaline_phosphatase_core_sf"/>
</dbReference>
<keyword evidence="7" id="KW-1185">Reference proteome</keyword>
<keyword evidence="4" id="KW-0732">Signal</keyword>